<gene>
    <name evidence="5" type="ORF">D0Y65_015566</name>
</gene>
<feature type="compositionally biased region" description="Polar residues" evidence="4">
    <location>
        <begin position="81"/>
        <end position="98"/>
    </location>
</feature>
<feature type="repeat" description="PPR" evidence="3">
    <location>
        <begin position="578"/>
        <end position="612"/>
    </location>
</feature>
<sequence>MNESPTSIAILLLNREVLFQPNFEILNPKLKMPPQVPKPTKPRNCGPPFTIPKPTNKFYFFYGHRNPSQNRPTVRGGLFSNRQTLNPNPSQPKPTTKPFNIKNWDPHFLSNPNSNPSPSTLSSASLRLSPIARFIVDAFRRNDNKWCPNVAAELSKLRRITPNLVAEVLKVQTNHTLASKFFHWAGSQRGYHHNFASYNALAYCLNRHHQFRVADQLPELMESQGKPPSEKQFEILIRMHSDANRGLRVYHVYEKMRNKFGVKPRVFLYNRVMDALVRTGHLDLALSVYDDLKEDGLVEESVTFMVLVKGLCKCGRIDEMLEVLGRMRERLCKPDVFAYTALVKILVPAGNLDACLRVWEEMKRDRVVPDVKAYATMIVGLAKGGRVQEGYELFREMKGKGCLVDRVIYGALVEAFVAEGKVGLAFDLLKDLVSSGYRADLGIYICLIEGLCNLNRVQKAYKLFQLTVREGLEPDFLTVKPLLVAYAEANRMEEFCKLLEQMQKLGFPVIADLSKFFSVLVEKKGPIMALETFGQLKEKGHVSVEIYNIFMDSLHKIGEVKKALSLFDEMKGLSLKPDSFTYCTAILCLVDLGEIKEACACHNRIIEMSCIPSVAAYSSLTKGLCQIGEIDEAMLLVHDCLGNVSDGPLEFKYSLTIIHACKSNVAEKVIDVLNEMIEQGCSIDNVIYCSIISGMCKHGTIEEARKVFSNLRERNFLTESNTIVYDELLIDHMKKKTADLVLSSLKFFGLESKLKAKGLSFTVVSESFRSQGIVYLTSFSLGSLLLKLPYICNCKWFPNFEYYCWTRHISDNTEIVRATLDNYEWSRQNEEADVRAEAHHNWVDEVIRCEGRGGSVIGNDNRSSCLIIQPRPEIKGPSLLTGEEIEKPEIWAQICIQRMVELAKESTTMRRVLDPMFVYFDSRQHWAPQKGLAMIILSRMAYFMENSGNQRLILASVIHHLDHKNVMNDPQLKTCVIQVATSLAMQIRSESGLAEIGFVGVLCRHLRKSLQASSEFVGEQELNLNISLQNSIDDCLLEIANGVIDAQPLFDLMAINLENIPSGVVGRATIGSLIILARAVTLALSHLHSQQGFPEALLVQLLKVMLHSDEEARVGAHLIFSILLFPSSFHTNEISSLRSRYLGQHNKRHSHAPSVSASASITALLEKLRRNRNTKAENHVNIVHDQERDIVAEDWKQGCGLKNSPNFYKLTSIIDKATGSPSLTDTEPYVMKLTEDQMAQLLSAFWIQANLPDNLPSNIEAVAHSFILTLIVLRIKVSSSRITGSVGVKKASKGDTIFFYNARNSPGQYDLSRINHLHSSFVPEDVPDAASEKDLVGSPLPVWSWGDRGNEFFKQKKFKEARDCYSRSIALSPTAVAYANRAMANIKLRRQAYVLFQEAEDDCTEALNLDDRYIKAYSRRATARKELGKIKESMDDAEFALRLEPNNQEIKKQYADAKSFYEKDILQKASGVLRSTVQGTQKVGKSEEKVNGDSIHPISRSTQKSGLAEVHHHKKDNERKILVKESLLTEDVDSREIKARSRPQSQGDDGSKGGLSASNSLEQRNHRITKPEMKASVEQLASRAASRAMSEAAKNVTPPTTAYQFEVSWRAFSGDLALQARLLKVYNFFREDMDLVVSYLEHLTKDKPKVVVYMQLCMDDHIHFLARFVNLIDKLVTFCADIRKIWDEVFSGEATPIEYAEILDNLQSKFGLGQ</sequence>
<dbReference type="EMBL" id="QZWG01000006">
    <property type="protein sequence ID" value="RZC08905.1"/>
    <property type="molecule type" value="Genomic_DNA"/>
</dbReference>
<feature type="region of interest" description="Disordered" evidence="4">
    <location>
        <begin position="1476"/>
        <end position="1522"/>
    </location>
</feature>
<evidence type="ECO:0000313" key="6">
    <source>
        <dbReference type="Proteomes" id="UP000289340"/>
    </source>
</evidence>
<evidence type="ECO:0000256" key="2">
    <source>
        <dbReference type="PROSITE-ProRule" id="PRU00339"/>
    </source>
</evidence>
<dbReference type="PANTHER" id="PTHR46087:SF11">
    <property type="entry name" value="PROTEIN SEMI-ROLLED LEAF 2"/>
    <property type="match status" value="1"/>
</dbReference>
<dbReference type="Gene3D" id="1.25.40.10">
    <property type="entry name" value="Tetratricopeptide repeat domain"/>
    <property type="match status" value="6"/>
</dbReference>
<feature type="repeat" description="PPR" evidence="3">
    <location>
        <begin position="335"/>
        <end position="369"/>
    </location>
</feature>
<keyword evidence="6" id="KW-1185">Reference proteome</keyword>
<feature type="repeat" description="PPR" evidence="3">
    <location>
        <begin position="543"/>
        <end position="577"/>
    </location>
</feature>
<feature type="region of interest" description="Disordered" evidence="4">
    <location>
        <begin position="1534"/>
        <end position="1574"/>
    </location>
</feature>
<organism evidence="5 6">
    <name type="scientific">Glycine soja</name>
    <name type="common">Wild soybean</name>
    <dbReference type="NCBI Taxonomy" id="3848"/>
    <lineage>
        <taxon>Eukaryota</taxon>
        <taxon>Viridiplantae</taxon>
        <taxon>Streptophyta</taxon>
        <taxon>Embryophyta</taxon>
        <taxon>Tracheophyta</taxon>
        <taxon>Spermatophyta</taxon>
        <taxon>Magnoliopsida</taxon>
        <taxon>eudicotyledons</taxon>
        <taxon>Gunneridae</taxon>
        <taxon>Pentapetalae</taxon>
        <taxon>rosids</taxon>
        <taxon>fabids</taxon>
        <taxon>Fabales</taxon>
        <taxon>Fabaceae</taxon>
        <taxon>Papilionoideae</taxon>
        <taxon>50 kb inversion clade</taxon>
        <taxon>NPAAA clade</taxon>
        <taxon>indigoferoid/millettioid clade</taxon>
        <taxon>Phaseoleae</taxon>
        <taxon>Glycine</taxon>
        <taxon>Glycine subgen. Soja</taxon>
    </lineage>
</organism>
<feature type="repeat" description="PPR" evidence="3">
    <location>
        <begin position="440"/>
        <end position="474"/>
    </location>
</feature>
<feature type="compositionally biased region" description="Low complexity" evidence="4">
    <location>
        <begin position="109"/>
        <end position="123"/>
    </location>
</feature>
<feature type="repeat" description="PPR" evidence="3">
    <location>
        <begin position="300"/>
        <end position="334"/>
    </location>
</feature>
<dbReference type="NCBIfam" id="TIGR00756">
    <property type="entry name" value="PPR"/>
    <property type="match status" value="7"/>
</dbReference>
<reference evidence="5 6" key="1">
    <citation type="submission" date="2018-09" db="EMBL/GenBank/DDBJ databases">
        <title>A high-quality reference genome of wild soybean provides a powerful tool to mine soybean genomes.</title>
        <authorList>
            <person name="Xie M."/>
            <person name="Chung C.Y.L."/>
            <person name="Li M.-W."/>
            <person name="Wong F.-L."/>
            <person name="Chan T.-F."/>
            <person name="Lam H.-M."/>
        </authorList>
    </citation>
    <scope>NUCLEOTIDE SEQUENCE [LARGE SCALE GENOMIC DNA]</scope>
    <source>
        <strain evidence="6">cv. W05</strain>
        <tissue evidence="5">Hypocotyl of etiolated seedlings</tissue>
    </source>
</reference>
<evidence type="ECO:0000256" key="1">
    <source>
        <dbReference type="ARBA" id="ARBA00022737"/>
    </source>
</evidence>
<dbReference type="InterPro" id="IPR055296">
    <property type="entry name" value="SRL2-like"/>
</dbReference>
<accession>A0A445KDK2</accession>
<keyword evidence="1" id="KW-0677">Repeat</keyword>
<feature type="region of interest" description="Disordered" evidence="4">
    <location>
        <begin position="81"/>
        <end position="123"/>
    </location>
</feature>
<feature type="repeat" description="TPR" evidence="2">
    <location>
        <begin position="1414"/>
        <end position="1447"/>
    </location>
</feature>
<dbReference type="SMART" id="SM00028">
    <property type="entry name" value="TPR"/>
    <property type="match status" value="2"/>
</dbReference>
<name>A0A445KDK2_GLYSO</name>
<feature type="repeat" description="PPR" evidence="3">
    <location>
        <begin position="684"/>
        <end position="718"/>
    </location>
</feature>
<protein>
    <submittedName>
        <fullName evidence="5">Pentatricopeptide repeat-containing protein</fullName>
    </submittedName>
</protein>
<evidence type="ECO:0000256" key="3">
    <source>
        <dbReference type="PROSITE-ProRule" id="PRU00708"/>
    </source>
</evidence>
<dbReference type="PANTHER" id="PTHR46087">
    <property type="entry name" value="PUTATIVE, EXPRESSED-RELATED"/>
    <property type="match status" value="1"/>
</dbReference>
<proteinExistence type="predicted"/>
<feature type="repeat" description="PPR" evidence="3">
    <location>
        <begin position="405"/>
        <end position="439"/>
    </location>
</feature>
<evidence type="ECO:0000313" key="5">
    <source>
        <dbReference type="EMBL" id="RZC08905.1"/>
    </source>
</evidence>
<dbReference type="InterPro" id="IPR002885">
    <property type="entry name" value="PPR_rpt"/>
</dbReference>
<dbReference type="Proteomes" id="UP000289340">
    <property type="component" value="Chromosome 6"/>
</dbReference>
<feature type="repeat" description="PPR" evidence="3">
    <location>
        <begin position="265"/>
        <end position="299"/>
    </location>
</feature>
<dbReference type="Pfam" id="PF12854">
    <property type="entry name" value="PPR_1"/>
    <property type="match status" value="1"/>
</dbReference>
<feature type="compositionally biased region" description="Basic and acidic residues" evidence="4">
    <location>
        <begin position="1563"/>
        <end position="1574"/>
    </location>
</feature>
<dbReference type="SUPFAM" id="SSF48452">
    <property type="entry name" value="TPR-like"/>
    <property type="match status" value="2"/>
</dbReference>
<dbReference type="InterPro" id="IPR019734">
    <property type="entry name" value="TPR_rpt"/>
</dbReference>
<comment type="caution">
    <text evidence="5">The sequence shown here is derived from an EMBL/GenBank/DDBJ whole genome shotgun (WGS) entry which is preliminary data.</text>
</comment>
<keyword evidence="2" id="KW-0802">TPR repeat</keyword>
<dbReference type="Pfam" id="PF13041">
    <property type="entry name" value="PPR_2"/>
    <property type="match status" value="3"/>
</dbReference>
<dbReference type="InterPro" id="IPR011990">
    <property type="entry name" value="TPR-like_helical_dom_sf"/>
</dbReference>
<feature type="repeat" description="TPR" evidence="2">
    <location>
        <begin position="1342"/>
        <end position="1375"/>
    </location>
</feature>
<feature type="repeat" description="PPR" evidence="3">
    <location>
        <begin position="370"/>
        <end position="404"/>
    </location>
</feature>
<dbReference type="Pfam" id="PF01535">
    <property type="entry name" value="PPR"/>
    <property type="match status" value="4"/>
</dbReference>
<dbReference type="PROSITE" id="PS51375">
    <property type="entry name" value="PPR"/>
    <property type="match status" value="9"/>
</dbReference>
<evidence type="ECO:0000256" key="4">
    <source>
        <dbReference type="SAM" id="MobiDB-lite"/>
    </source>
</evidence>
<dbReference type="PROSITE" id="PS50005">
    <property type="entry name" value="TPR"/>
    <property type="match status" value="2"/>
</dbReference>